<name>A0A0C3D8X1_9AGAM</name>
<dbReference type="InParanoid" id="A0A0C3D8X1"/>
<protein>
    <submittedName>
        <fullName evidence="9">Uncharacterized protein</fullName>
    </submittedName>
</protein>
<feature type="region of interest" description="Disordered" evidence="6">
    <location>
        <begin position="626"/>
        <end position="685"/>
    </location>
</feature>
<keyword evidence="5" id="KW-0539">Nucleus</keyword>
<comment type="subcellular location">
    <subcellularLocation>
        <location evidence="1">Nucleus</location>
    </subcellularLocation>
</comment>
<dbReference type="GO" id="GO:0031261">
    <property type="term" value="C:DNA replication preinitiation complex"/>
    <property type="evidence" value="ECO:0007669"/>
    <property type="project" value="TreeGrafter"/>
</dbReference>
<dbReference type="Pfam" id="PF07034">
    <property type="entry name" value="ORC3_N"/>
    <property type="match status" value="1"/>
</dbReference>
<keyword evidence="3" id="KW-0235">DNA replication</keyword>
<evidence type="ECO:0000256" key="4">
    <source>
        <dbReference type="ARBA" id="ARBA00023125"/>
    </source>
</evidence>
<feature type="compositionally biased region" description="Low complexity" evidence="6">
    <location>
        <begin position="638"/>
        <end position="649"/>
    </location>
</feature>
<evidence type="ECO:0000256" key="1">
    <source>
        <dbReference type="ARBA" id="ARBA00004123"/>
    </source>
</evidence>
<dbReference type="CDD" id="cd20704">
    <property type="entry name" value="Orc3"/>
    <property type="match status" value="1"/>
</dbReference>
<evidence type="ECO:0000256" key="6">
    <source>
        <dbReference type="SAM" id="MobiDB-lite"/>
    </source>
</evidence>
<dbReference type="AlphaFoldDB" id="A0A0C3D8X1"/>
<dbReference type="PANTHER" id="PTHR12748">
    <property type="entry name" value="ORIGIN RECOGNITION COMPLEX SUBUNIT 3"/>
    <property type="match status" value="1"/>
</dbReference>
<organism evidence="9 10">
    <name type="scientific">Scleroderma citrinum Foug A</name>
    <dbReference type="NCBI Taxonomy" id="1036808"/>
    <lineage>
        <taxon>Eukaryota</taxon>
        <taxon>Fungi</taxon>
        <taxon>Dikarya</taxon>
        <taxon>Basidiomycota</taxon>
        <taxon>Agaricomycotina</taxon>
        <taxon>Agaricomycetes</taxon>
        <taxon>Agaricomycetidae</taxon>
        <taxon>Boletales</taxon>
        <taxon>Sclerodermatineae</taxon>
        <taxon>Sclerodermataceae</taxon>
        <taxon>Scleroderma</taxon>
    </lineage>
</organism>
<feature type="region of interest" description="Disordered" evidence="6">
    <location>
        <begin position="564"/>
        <end position="586"/>
    </location>
</feature>
<dbReference type="STRING" id="1036808.A0A0C3D8X1"/>
<evidence type="ECO:0000256" key="3">
    <source>
        <dbReference type="ARBA" id="ARBA00022705"/>
    </source>
</evidence>
<dbReference type="Proteomes" id="UP000053989">
    <property type="component" value="Unassembled WGS sequence"/>
</dbReference>
<dbReference type="GO" id="GO:0003688">
    <property type="term" value="F:DNA replication origin binding"/>
    <property type="evidence" value="ECO:0007669"/>
    <property type="project" value="TreeGrafter"/>
</dbReference>
<feature type="domain" description="Origin recognition complex subunit 3 N-terminal" evidence="7">
    <location>
        <begin position="39"/>
        <end position="335"/>
    </location>
</feature>
<dbReference type="GO" id="GO:0006270">
    <property type="term" value="P:DNA replication initiation"/>
    <property type="evidence" value="ECO:0007669"/>
    <property type="project" value="TreeGrafter"/>
</dbReference>
<feature type="domain" description="Origin recognition complex subunit 3 winged helix C-terminal" evidence="8">
    <location>
        <begin position="549"/>
        <end position="724"/>
    </location>
</feature>
<dbReference type="InterPro" id="IPR020795">
    <property type="entry name" value="ORC3"/>
</dbReference>
<feature type="compositionally biased region" description="Basic residues" evidence="6">
    <location>
        <begin position="650"/>
        <end position="663"/>
    </location>
</feature>
<evidence type="ECO:0000256" key="2">
    <source>
        <dbReference type="ARBA" id="ARBA00010977"/>
    </source>
</evidence>
<dbReference type="GO" id="GO:0005664">
    <property type="term" value="C:nuclear origin of replication recognition complex"/>
    <property type="evidence" value="ECO:0007669"/>
    <property type="project" value="InterPro"/>
</dbReference>
<evidence type="ECO:0000313" key="9">
    <source>
        <dbReference type="EMBL" id="KIM52561.1"/>
    </source>
</evidence>
<dbReference type="PANTHER" id="PTHR12748:SF0">
    <property type="entry name" value="ORIGIN RECOGNITION COMPLEX SUBUNIT 3"/>
    <property type="match status" value="1"/>
</dbReference>
<accession>A0A0C3D8X1</accession>
<keyword evidence="10" id="KW-1185">Reference proteome</keyword>
<reference evidence="9 10" key="1">
    <citation type="submission" date="2014-04" db="EMBL/GenBank/DDBJ databases">
        <authorList>
            <consortium name="DOE Joint Genome Institute"/>
            <person name="Kuo A."/>
            <person name="Kohler A."/>
            <person name="Nagy L.G."/>
            <person name="Floudas D."/>
            <person name="Copeland A."/>
            <person name="Barry K.W."/>
            <person name="Cichocki N."/>
            <person name="Veneault-Fourrey C."/>
            <person name="LaButti K."/>
            <person name="Lindquist E.A."/>
            <person name="Lipzen A."/>
            <person name="Lundell T."/>
            <person name="Morin E."/>
            <person name="Murat C."/>
            <person name="Sun H."/>
            <person name="Tunlid A."/>
            <person name="Henrissat B."/>
            <person name="Grigoriev I.V."/>
            <person name="Hibbett D.S."/>
            <person name="Martin F."/>
            <person name="Nordberg H.P."/>
            <person name="Cantor M.N."/>
            <person name="Hua S.X."/>
        </authorList>
    </citation>
    <scope>NUCLEOTIDE SEQUENCE [LARGE SCALE GENOMIC DNA]</scope>
    <source>
        <strain evidence="9 10">Foug A</strain>
    </source>
</reference>
<evidence type="ECO:0000313" key="10">
    <source>
        <dbReference type="Proteomes" id="UP000053989"/>
    </source>
</evidence>
<dbReference type="GO" id="GO:0005656">
    <property type="term" value="C:nuclear pre-replicative complex"/>
    <property type="evidence" value="ECO:0007669"/>
    <property type="project" value="TreeGrafter"/>
</dbReference>
<dbReference type="Pfam" id="PF18137">
    <property type="entry name" value="WHD_ORC"/>
    <property type="match status" value="1"/>
</dbReference>
<gene>
    <name evidence="9" type="ORF">SCLCIDRAFT_18127</name>
</gene>
<evidence type="ECO:0000259" key="8">
    <source>
        <dbReference type="Pfam" id="PF18137"/>
    </source>
</evidence>
<proteinExistence type="inferred from homology"/>
<dbReference type="OrthoDB" id="10265211at2759"/>
<sequence length="731" mass="83290">MVSEMELEDINQTTIYIPYQETDEQDHSYSLFPDRDLPNGYELRLTAYKAAWLKCLARVQELSRALHAPVVDKVSELVTNSYVDVLPALPYTELPVVSISTNGASSAILDEIASRLEGEERDALFGDNKNGHLVTHVFSNDCQNIASAMKTLIVGFITRYEEELGSVKRRSGNSLATMDLNLLQAWFDALLRTRGTDKDTTRLVAILHDFEQFEPSVIQDFFEICSLAVPRLPLVFILSLSSAPAPSYIHTTYPQHTLALLQVRTCSLPSGTDVLHEILLKTFFDVCFEPELMIGPVAIDFLVDFFGRHSTSLDGLTTILQLVHMKHFEEPLTVFFGDEKLGSSSTGASILSEPSSFGFLDSLFIRVCNSRDVNHARDWRNASIDSLLTAVQNSRRAFQTRAKLSRVAFQVLLLIRRFMVSEGYKLDETVPELMCGAIRGRLQNYLKYLYTMVKKLRKEQLDRLLPELYDFLHAAPNDVKDAEVEIISRIDTALSVRIDQAKTVAEPFASWLMEYFQKRIVSLEDSPLWDIWYTGSTPFPADLLNPSLRASIFAGLLRPQDFSTTNEHDVSKNASDSEDEDEENSLIHMPDTSILFRRYLETGKMINVYDWFESFAVVLEAQRRHKQSRELPSHDGNPSTPRTPRTPRTPSRHGRGNKKRQRNVHGDQNAEGEAPRDEERQETEELENWRLEVQARFIRALHELDYIGFIKHTGRKRDHVLRTVLDAPISE</sequence>
<dbReference type="HOGENOM" id="CLU_010669_1_0_1"/>
<comment type="similarity">
    <text evidence="2">Belongs to the ORC3 family.</text>
</comment>
<keyword evidence="4" id="KW-0238">DNA-binding</keyword>
<dbReference type="InterPro" id="IPR040855">
    <property type="entry name" value="ORC_WH_C"/>
</dbReference>
<evidence type="ECO:0000256" key="5">
    <source>
        <dbReference type="ARBA" id="ARBA00023242"/>
    </source>
</evidence>
<dbReference type="EMBL" id="KN822207">
    <property type="protein sequence ID" value="KIM52561.1"/>
    <property type="molecule type" value="Genomic_DNA"/>
</dbReference>
<dbReference type="InterPro" id="IPR045667">
    <property type="entry name" value="ORC3_N"/>
</dbReference>
<evidence type="ECO:0000259" key="7">
    <source>
        <dbReference type="Pfam" id="PF07034"/>
    </source>
</evidence>
<reference evidence="10" key="2">
    <citation type="submission" date="2015-01" db="EMBL/GenBank/DDBJ databases">
        <title>Evolutionary Origins and Diversification of the Mycorrhizal Mutualists.</title>
        <authorList>
            <consortium name="DOE Joint Genome Institute"/>
            <consortium name="Mycorrhizal Genomics Consortium"/>
            <person name="Kohler A."/>
            <person name="Kuo A."/>
            <person name="Nagy L.G."/>
            <person name="Floudas D."/>
            <person name="Copeland A."/>
            <person name="Barry K.W."/>
            <person name="Cichocki N."/>
            <person name="Veneault-Fourrey C."/>
            <person name="LaButti K."/>
            <person name="Lindquist E.A."/>
            <person name="Lipzen A."/>
            <person name="Lundell T."/>
            <person name="Morin E."/>
            <person name="Murat C."/>
            <person name="Riley R."/>
            <person name="Ohm R."/>
            <person name="Sun H."/>
            <person name="Tunlid A."/>
            <person name="Henrissat B."/>
            <person name="Grigoriev I.V."/>
            <person name="Hibbett D.S."/>
            <person name="Martin F."/>
        </authorList>
    </citation>
    <scope>NUCLEOTIDE SEQUENCE [LARGE SCALE GENOMIC DNA]</scope>
    <source>
        <strain evidence="10">Foug A</strain>
    </source>
</reference>